<name>A0A392RJJ0_9FABA</name>
<proteinExistence type="predicted"/>
<organism evidence="1 2">
    <name type="scientific">Trifolium medium</name>
    <dbReference type="NCBI Taxonomy" id="97028"/>
    <lineage>
        <taxon>Eukaryota</taxon>
        <taxon>Viridiplantae</taxon>
        <taxon>Streptophyta</taxon>
        <taxon>Embryophyta</taxon>
        <taxon>Tracheophyta</taxon>
        <taxon>Spermatophyta</taxon>
        <taxon>Magnoliopsida</taxon>
        <taxon>eudicotyledons</taxon>
        <taxon>Gunneridae</taxon>
        <taxon>Pentapetalae</taxon>
        <taxon>rosids</taxon>
        <taxon>fabids</taxon>
        <taxon>Fabales</taxon>
        <taxon>Fabaceae</taxon>
        <taxon>Papilionoideae</taxon>
        <taxon>50 kb inversion clade</taxon>
        <taxon>NPAAA clade</taxon>
        <taxon>Hologalegina</taxon>
        <taxon>IRL clade</taxon>
        <taxon>Trifolieae</taxon>
        <taxon>Trifolium</taxon>
    </lineage>
</organism>
<evidence type="ECO:0000313" key="2">
    <source>
        <dbReference type="Proteomes" id="UP000265520"/>
    </source>
</evidence>
<dbReference type="EMBL" id="LXQA010229240">
    <property type="protein sequence ID" value="MCI35996.1"/>
    <property type="molecule type" value="Genomic_DNA"/>
</dbReference>
<comment type="caution">
    <text evidence="1">The sequence shown here is derived from an EMBL/GenBank/DDBJ whole genome shotgun (WGS) entry which is preliminary data.</text>
</comment>
<reference evidence="1 2" key="1">
    <citation type="journal article" date="2018" name="Front. Plant Sci.">
        <title>Red Clover (Trifolium pratense) and Zigzag Clover (T. medium) - A Picture of Genomic Similarities and Differences.</title>
        <authorList>
            <person name="Dluhosova J."/>
            <person name="Istvanek J."/>
            <person name="Nedelnik J."/>
            <person name="Repkova J."/>
        </authorList>
    </citation>
    <scope>NUCLEOTIDE SEQUENCE [LARGE SCALE GENOMIC DNA]</scope>
    <source>
        <strain evidence="2">cv. 10/8</strain>
        <tissue evidence="1">Leaf</tissue>
    </source>
</reference>
<accession>A0A392RJJ0</accession>
<feature type="non-terminal residue" evidence="1">
    <location>
        <position position="1"/>
    </location>
</feature>
<dbReference type="Proteomes" id="UP000265520">
    <property type="component" value="Unassembled WGS sequence"/>
</dbReference>
<feature type="non-terminal residue" evidence="1">
    <location>
        <position position="67"/>
    </location>
</feature>
<evidence type="ECO:0000313" key="1">
    <source>
        <dbReference type="EMBL" id="MCI35996.1"/>
    </source>
</evidence>
<dbReference type="AlphaFoldDB" id="A0A392RJJ0"/>
<sequence length="67" mass="7740">LHATCCAAQNHVFWFWRFAQLHVARCAAQNHVFWFWRVAQLWSRVALFKARTSGLGALRSPSARVAQ</sequence>
<keyword evidence="2" id="KW-1185">Reference proteome</keyword>
<protein>
    <submittedName>
        <fullName evidence="1">Uncharacterized protein</fullName>
    </submittedName>
</protein>